<evidence type="ECO:0000313" key="14">
    <source>
        <dbReference type="EMBL" id="KIM29236.1"/>
    </source>
</evidence>
<dbReference type="Gene3D" id="3.90.740.10">
    <property type="entry name" value="Valyl/Leucyl/Isoleucyl-tRNA synthetase, editing domain"/>
    <property type="match status" value="1"/>
</dbReference>
<organism evidence="14 15">
    <name type="scientific">Serendipita vermifera MAFF 305830</name>
    <dbReference type="NCBI Taxonomy" id="933852"/>
    <lineage>
        <taxon>Eukaryota</taxon>
        <taxon>Fungi</taxon>
        <taxon>Dikarya</taxon>
        <taxon>Basidiomycota</taxon>
        <taxon>Agaricomycotina</taxon>
        <taxon>Agaricomycetes</taxon>
        <taxon>Sebacinales</taxon>
        <taxon>Serendipitaceae</taxon>
        <taxon>Serendipita</taxon>
    </lineage>
</organism>
<comment type="similarity">
    <text evidence="1">Belongs to the class-I aminoacyl-tRNA synthetase family.</text>
</comment>
<dbReference type="STRING" id="933852.A0A0C3BCR4"/>
<dbReference type="InterPro" id="IPR004493">
    <property type="entry name" value="Leu-tRNA-synth_Ia_arc/euk"/>
</dbReference>
<dbReference type="InterPro" id="IPR014729">
    <property type="entry name" value="Rossmann-like_a/b/a_fold"/>
</dbReference>
<reference evidence="15" key="2">
    <citation type="submission" date="2015-01" db="EMBL/GenBank/DDBJ databases">
        <title>Evolutionary Origins and Diversification of the Mycorrhizal Mutualists.</title>
        <authorList>
            <consortium name="DOE Joint Genome Institute"/>
            <consortium name="Mycorrhizal Genomics Consortium"/>
            <person name="Kohler A."/>
            <person name="Kuo A."/>
            <person name="Nagy L.G."/>
            <person name="Floudas D."/>
            <person name="Copeland A."/>
            <person name="Barry K.W."/>
            <person name="Cichocki N."/>
            <person name="Veneault-Fourrey C."/>
            <person name="LaButti K."/>
            <person name="Lindquist E.A."/>
            <person name="Lipzen A."/>
            <person name="Lundell T."/>
            <person name="Morin E."/>
            <person name="Murat C."/>
            <person name="Riley R."/>
            <person name="Ohm R."/>
            <person name="Sun H."/>
            <person name="Tunlid A."/>
            <person name="Henrissat B."/>
            <person name="Grigoriev I.V."/>
            <person name="Hibbett D.S."/>
            <person name="Martin F."/>
        </authorList>
    </citation>
    <scope>NUCLEOTIDE SEQUENCE [LARGE SCALE GENOMIC DNA]</scope>
    <source>
        <strain evidence="15">MAFF 305830</strain>
    </source>
</reference>
<dbReference type="FunFam" id="3.90.740.10:FF:000001">
    <property type="entry name" value="Leucine--tRNA ligase, cytoplasmic"/>
    <property type="match status" value="1"/>
</dbReference>
<keyword evidence="5" id="KW-0067">ATP-binding</keyword>
<evidence type="ECO:0000256" key="4">
    <source>
        <dbReference type="ARBA" id="ARBA00022741"/>
    </source>
</evidence>
<feature type="domain" description="Leucine--tRNA ligase RagD-binding" evidence="13">
    <location>
        <begin position="962"/>
        <end position="1026"/>
    </location>
</feature>
<keyword evidence="6" id="KW-0648">Protein biosynthesis</keyword>
<evidence type="ECO:0000256" key="8">
    <source>
        <dbReference type="ARBA" id="ARBA00030520"/>
    </source>
</evidence>
<evidence type="ECO:0000259" key="13">
    <source>
        <dbReference type="Pfam" id="PF24810"/>
    </source>
</evidence>
<gene>
    <name evidence="14" type="ORF">M408DRAFT_15966</name>
</gene>
<dbReference type="HOGENOM" id="CLU_004174_1_1_1"/>
<dbReference type="GO" id="GO:0002161">
    <property type="term" value="F:aminoacyl-tRNA deacylase activity"/>
    <property type="evidence" value="ECO:0007669"/>
    <property type="project" value="InterPro"/>
</dbReference>
<evidence type="ECO:0000259" key="12">
    <source>
        <dbReference type="Pfam" id="PF08264"/>
    </source>
</evidence>
<dbReference type="Proteomes" id="UP000054097">
    <property type="component" value="Unassembled WGS sequence"/>
</dbReference>
<dbReference type="Gene3D" id="3.40.50.620">
    <property type="entry name" value="HUPs"/>
    <property type="match status" value="1"/>
</dbReference>
<dbReference type="EMBL" id="KN824289">
    <property type="protein sequence ID" value="KIM29236.1"/>
    <property type="molecule type" value="Genomic_DNA"/>
</dbReference>
<keyword evidence="4" id="KW-0547">Nucleotide-binding</keyword>
<protein>
    <recommendedName>
        <fullName evidence="2">leucine--tRNA ligase</fullName>
        <ecNumber evidence="2">6.1.1.4</ecNumber>
    </recommendedName>
    <alternativeName>
        <fullName evidence="8">Leucyl-tRNA synthetase</fullName>
    </alternativeName>
</protein>
<dbReference type="OrthoDB" id="10249672at2759"/>
<keyword evidence="15" id="KW-1185">Reference proteome</keyword>
<evidence type="ECO:0000256" key="10">
    <source>
        <dbReference type="SAM" id="MobiDB-lite"/>
    </source>
</evidence>
<proteinExistence type="inferred from homology"/>
<dbReference type="CDD" id="cd07959">
    <property type="entry name" value="Anticodon_Ia_Leu_AEc"/>
    <property type="match status" value="1"/>
</dbReference>
<dbReference type="InterPro" id="IPR009080">
    <property type="entry name" value="tRNAsynth_Ia_anticodon-bd"/>
</dbReference>
<evidence type="ECO:0000256" key="2">
    <source>
        <dbReference type="ARBA" id="ARBA00013164"/>
    </source>
</evidence>
<sequence length="1090" mass="122217">MAAVDEKPTVKRDFLMEIERKYQKEWKETRVFEVDPPTDADNLEGSALQQKYPKWLGTFPYPYMNGSLHMGHGFTISKIEFNAGFQRLLGKRALFPCGFHCTGMPIKAASDKIIREISMFGEDFEGYRPAQEEEAEPDASAPAPSADAAAPTTNVSKAKKGKVQAKSTGLEYQFQIMEASDIPRAEIKKFVDPQYWLQYFPPIAQSDLNAMGARIDWRRSFVTTDANPYYDAFVRWQINKLHALDKIRFGMRYTIYSPKDGQPCMDHDRAEGEGGGPTEYTGVKMEVVDWSPSAKEALGDCLTGKRVFLVAATLRPETMYGQTNCFVGATLDYGFFSANETDVYVCSYRAARNMAFQDIISPRDNPTKITSLKGSQIIGTKIKAPFSINPEVYVLPMEGVLPSKGTGVVTSVPSDSPDDYAALMDLRKKADFYKIDPSWAAIDPVPVLSTPTYGEMTAPALIKLMKIQSQKDTVRLAEAKELAYKEGFYKGTMLIGDFKGLPVEEAKPKVRDQMIAANLAFAYAEPDRFIKSRSGDECVVALMDQWYLDYGEDNWKVQAEKLLGKMETYSSETRHAFEAVLNWLNKWACARTYGLGSKLPWDPQFLVESLSDSTIYMSYYTVANLLHSDIFGQQPGPLGITPSQMTDEVWEYVLASGPYPTSTDIPKESLQTLRQSFTYFYPMDIRSSGKDLFGNHLTFAIYNHAAIFPEEHWPVSMRANGHLMLDGKKMSKSTGNFLTLRQAIDKWGADATRLALADAGDGIEDANFDHTTANASILRLHTLIGWCQEAAEAASGFRTGPLTYHDRVFQEEFITLARETKKSYEATNYKEALKSALYETLMARDWYREVTFEEGMHKDLVQEFNRTLTLLIAPITPHTSEHIWKTILKQPGSIQTASWPDAPSSYQPCPDLLAAGAYMRGTLKTMRDAELLLVKKRAKKGAAGGPAAYDPSQPKKSVNVYVASTFPPWQDQSMDIMQKAYDPASGNIDDAKIKDELTKAGLLKDKRIMPFIQLQKKRITQLGAEAAFRRQLLFSEVEVLTLLIPYIKKNLKMQDVNVMTVEEGRKASAPDALLDQAEPGTPAFNFFNPQ</sequence>
<dbReference type="PANTHER" id="PTHR45794">
    <property type="entry name" value="LEUCYL-TRNA SYNTHETASE"/>
    <property type="match status" value="1"/>
</dbReference>
<feature type="region of interest" description="Disordered" evidence="10">
    <location>
        <begin position="129"/>
        <end position="160"/>
    </location>
</feature>
<keyword evidence="7" id="KW-0030">Aminoacyl-tRNA synthetase</keyword>
<dbReference type="InterPro" id="IPR013155">
    <property type="entry name" value="M/V/L/I-tRNA-synth_anticd-bd"/>
</dbReference>
<dbReference type="Pfam" id="PF08264">
    <property type="entry name" value="Anticodon_1"/>
    <property type="match status" value="1"/>
</dbReference>
<evidence type="ECO:0000256" key="7">
    <source>
        <dbReference type="ARBA" id="ARBA00023146"/>
    </source>
</evidence>
<dbReference type="Pfam" id="PF24810">
    <property type="entry name" value="RBD_LARS1"/>
    <property type="match status" value="1"/>
</dbReference>
<reference evidence="14 15" key="1">
    <citation type="submission" date="2014-04" db="EMBL/GenBank/DDBJ databases">
        <authorList>
            <consortium name="DOE Joint Genome Institute"/>
            <person name="Kuo A."/>
            <person name="Zuccaro A."/>
            <person name="Kohler A."/>
            <person name="Nagy L.G."/>
            <person name="Floudas D."/>
            <person name="Copeland A."/>
            <person name="Barry K.W."/>
            <person name="Cichocki N."/>
            <person name="Veneault-Fourrey C."/>
            <person name="LaButti K."/>
            <person name="Lindquist E.A."/>
            <person name="Lipzen A."/>
            <person name="Lundell T."/>
            <person name="Morin E."/>
            <person name="Murat C."/>
            <person name="Sun H."/>
            <person name="Tunlid A."/>
            <person name="Henrissat B."/>
            <person name="Grigoriev I.V."/>
            <person name="Hibbett D.S."/>
            <person name="Martin F."/>
            <person name="Nordberg H.P."/>
            <person name="Cantor M.N."/>
            <person name="Hua S.X."/>
        </authorList>
    </citation>
    <scope>NUCLEOTIDE SEQUENCE [LARGE SCALE GENOMIC DNA]</scope>
    <source>
        <strain evidence="14 15">MAFF 305830</strain>
    </source>
</reference>
<dbReference type="GO" id="GO:0006429">
    <property type="term" value="P:leucyl-tRNA aminoacylation"/>
    <property type="evidence" value="ECO:0007669"/>
    <property type="project" value="InterPro"/>
</dbReference>
<feature type="domain" description="Aminoacyl-tRNA synthetase class Ia" evidence="11">
    <location>
        <begin position="49"/>
        <end position="114"/>
    </location>
</feature>
<feature type="compositionally biased region" description="Low complexity" evidence="10">
    <location>
        <begin position="138"/>
        <end position="151"/>
    </location>
</feature>
<accession>A0A0C3BCR4</accession>
<dbReference type="GO" id="GO:0004823">
    <property type="term" value="F:leucine-tRNA ligase activity"/>
    <property type="evidence" value="ECO:0007669"/>
    <property type="project" value="UniProtKB-EC"/>
</dbReference>
<comment type="catalytic activity">
    <reaction evidence="9">
        <text>tRNA(Leu) + L-leucine + ATP = L-leucyl-tRNA(Leu) + AMP + diphosphate</text>
        <dbReference type="Rhea" id="RHEA:11688"/>
        <dbReference type="Rhea" id="RHEA-COMP:9613"/>
        <dbReference type="Rhea" id="RHEA-COMP:9622"/>
        <dbReference type="ChEBI" id="CHEBI:30616"/>
        <dbReference type="ChEBI" id="CHEBI:33019"/>
        <dbReference type="ChEBI" id="CHEBI:57427"/>
        <dbReference type="ChEBI" id="CHEBI:78442"/>
        <dbReference type="ChEBI" id="CHEBI:78494"/>
        <dbReference type="ChEBI" id="CHEBI:456215"/>
        <dbReference type="EC" id="6.1.1.4"/>
    </reaction>
</comment>
<dbReference type="InterPro" id="IPR009008">
    <property type="entry name" value="Val/Leu/Ile-tRNA-synth_edit"/>
</dbReference>
<evidence type="ECO:0000256" key="3">
    <source>
        <dbReference type="ARBA" id="ARBA00022598"/>
    </source>
</evidence>
<dbReference type="EC" id="6.1.1.4" evidence="2"/>
<dbReference type="InterPro" id="IPR055416">
    <property type="entry name" value="RBD_LARS1"/>
</dbReference>
<evidence type="ECO:0000259" key="11">
    <source>
        <dbReference type="Pfam" id="PF00133"/>
    </source>
</evidence>
<dbReference type="Pfam" id="PF00133">
    <property type="entry name" value="tRNA-synt_1"/>
    <property type="match status" value="2"/>
</dbReference>
<dbReference type="SUPFAM" id="SSF50677">
    <property type="entry name" value="ValRS/IleRS/LeuRS editing domain"/>
    <property type="match status" value="1"/>
</dbReference>
<dbReference type="NCBIfam" id="TIGR00395">
    <property type="entry name" value="leuS_arch"/>
    <property type="match status" value="1"/>
</dbReference>
<evidence type="ECO:0000256" key="5">
    <source>
        <dbReference type="ARBA" id="ARBA00022840"/>
    </source>
</evidence>
<feature type="domain" description="Methionyl/Valyl/Leucyl/Isoleucyl-tRNA synthetase anticodon-binding" evidence="12">
    <location>
        <begin position="806"/>
        <end position="928"/>
    </location>
</feature>
<evidence type="ECO:0000256" key="6">
    <source>
        <dbReference type="ARBA" id="ARBA00022917"/>
    </source>
</evidence>
<name>A0A0C3BCR4_SERVB</name>
<feature type="domain" description="Aminoacyl-tRNA synthetase class Ia" evidence="11">
    <location>
        <begin position="196"/>
        <end position="768"/>
    </location>
</feature>
<dbReference type="InterPro" id="IPR002300">
    <property type="entry name" value="aa-tRNA-synth_Ia"/>
</dbReference>
<dbReference type="SUPFAM" id="SSF52374">
    <property type="entry name" value="Nucleotidylyl transferase"/>
    <property type="match status" value="1"/>
</dbReference>
<dbReference type="SUPFAM" id="SSF47323">
    <property type="entry name" value="Anticodon-binding domain of a subclass of class I aminoacyl-tRNA synthetases"/>
    <property type="match status" value="1"/>
</dbReference>
<evidence type="ECO:0000313" key="15">
    <source>
        <dbReference type="Proteomes" id="UP000054097"/>
    </source>
</evidence>
<evidence type="ECO:0000256" key="9">
    <source>
        <dbReference type="ARBA" id="ARBA00047469"/>
    </source>
</evidence>
<keyword evidence="3" id="KW-0436">Ligase</keyword>
<evidence type="ECO:0000256" key="1">
    <source>
        <dbReference type="ARBA" id="ARBA00005594"/>
    </source>
</evidence>
<dbReference type="GO" id="GO:0005524">
    <property type="term" value="F:ATP binding"/>
    <property type="evidence" value="ECO:0007669"/>
    <property type="project" value="UniProtKB-KW"/>
</dbReference>
<dbReference type="PANTHER" id="PTHR45794:SF1">
    <property type="entry name" value="LEUCINE--TRNA LIGASE, CYTOPLASMIC"/>
    <property type="match status" value="1"/>
</dbReference>
<dbReference type="AlphaFoldDB" id="A0A0C3BCR4"/>